<protein>
    <submittedName>
        <fullName evidence="1">Uncharacterized protein</fullName>
    </submittedName>
</protein>
<comment type="caution">
    <text evidence="1">The sequence shown here is derived from an EMBL/GenBank/DDBJ whole genome shotgun (WGS) entry which is preliminary data.</text>
</comment>
<dbReference type="EMBL" id="AKQI01000008">
    <property type="protein sequence ID" value="EJC30330.1"/>
    <property type="molecule type" value="Genomic_DNA"/>
</dbReference>
<gene>
    <name evidence="1" type="ORF">HPHPP13B_1363</name>
</gene>
<evidence type="ECO:0000313" key="1">
    <source>
        <dbReference type="EMBL" id="EJC30330.1"/>
    </source>
</evidence>
<proteinExistence type="predicted"/>
<reference evidence="1 2" key="1">
    <citation type="submission" date="2012-05" db="EMBL/GenBank/DDBJ databases">
        <title>Genome sequence of Helicobacter pylori Hp P-13b.</title>
        <authorList>
            <person name="Blanchard T.G."/>
            <person name="Czinn S.J."/>
            <person name="McCracken C."/>
            <person name="Abolude K."/>
            <person name="Maroo A."/>
            <person name="Santana-Cruz I."/>
            <person name="Tallon L.J."/>
            <person name="Ficke F.W.F."/>
        </authorList>
    </citation>
    <scope>NUCLEOTIDE SEQUENCE [LARGE SCALE GENOMIC DNA]</scope>
    <source>
        <strain evidence="1 2">Hp P-13b</strain>
    </source>
</reference>
<organism evidence="1 2">
    <name type="scientific">Helicobacter pylori Hp P-13b</name>
    <dbReference type="NCBI Taxonomy" id="992107"/>
    <lineage>
        <taxon>Bacteria</taxon>
        <taxon>Pseudomonadati</taxon>
        <taxon>Campylobacterota</taxon>
        <taxon>Epsilonproteobacteria</taxon>
        <taxon>Campylobacterales</taxon>
        <taxon>Helicobacteraceae</taxon>
        <taxon>Helicobacter</taxon>
    </lineage>
</organism>
<dbReference type="AlphaFoldDB" id="A0ABC9QPL9"/>
<sequence>MLPPTNMVGVFLMLPYEYGGRFFNATIIKLKYGRRFLTLFL</sequence>
<name>A0ABC9QPL9_HELPX</name>
<dbReference type="Proteomes" id="UP000003392">
    <property type="component" value="Unassembled WGS sequence"/>
</dbReference>
<evidence type="ECO:0000313" key="2">
    <source>
        <dbReference type="Proteomes" id="UP000003392"/>
    </source>
</evidence>
<accession>A0ABC9QPL9</accession>